<dbReference type="OrthoDB" id="248233at2759"/>
<feature type="compositionally biased region" description="Polar residues" evidence="1">
    <location>
        <begin position="1125"/>
        <end position="1148"/>
    </location>
</feature>
<dbReference type="PANTHER" id="PTHR43721">
    <property type="entry name" value="ELONGATION FACTOR TU-RELATED"/>
    <property type="match status" value="1"/>
</dbReference>
<dbReference type="GO" id="GO:0003746">
    <property type="term" value="F:translation elongation factor activity"/>
    <property type="evidence" value="ECO:0007669"/>
    <property type="project" value="TreeGrafter"/>
</dbReference>
<evidence type="ECO:0000313" key="3">
    <source>
        <dbReference type="EMBL" id="TNV74426.1"/>
    </source>
</evidence>
<sequence length="1148" mass="128562">MSQPQGATTSTGQPKHARRARLLNNTPFMVLIRVEFRQNTENYTVDAGKYQRIESFVEGVDNTREEDYLCNIIVVKAENHSQIVAQRRFDNELRARSLSLMVEPSDEGTYQLMVVDYLPDQLPQVQGMTLVQNLVKQGAISISQSDDVKPKHNSLFDDDDERDMPITANDYKRLQNANKQISVKSQEEIQKLIEEQQKRKEEKSIGKYLKNVKKHGGIEEKKGGAGSSQKKPNPSKNSKTESLGSSLSRSDQISQDTPITTSDQHRTPFGQQFSPLAEVSGDPGFEVLFERFLQLRLQCEQMNCPIPWYPKENGAGDTEYKLMFAEVDQTKLEHRATQMMFRIREGKGIAYYIIGVKDEGTPLGLTTVQMRESLAVLYLLAGKSNAELTIESVKRGQEGHLVEAKVREHEFRTDNMELDIKILLIGSEGAGKSTLLGVLVTGQSDNGQGGSRITVERHKHAILNGYTSSINHGILGFDNKGKITNINDLQLLSQRQILQQSKKILTFIDVPGNEKYAKSMIRGICSHCPDYIMMIVDASEAKIPQSSIDQLNIVMPFNVPIIIVMKKLQILLIDKCSTSQILEKQYEIKELQVFKDQEKVIMAINDSNNKDVVATANVTSLGDMYPIFQVSCVDKRGLKHFIEFLNILPSNKEWLKNEADASEFLITQMHQPNAKKKAQAGQPSASGRGGAGEKVIPDSGSNEFEVILCGIVSKGLIYPRQKMKLGPDKKGQFVKVEIKDIHCNNVSVQSVKAGQICAIKVDLSKNGKELVKTIGSEDLKGKVLVDENSQPNSSWTFIAEIWNLKDPQISSDLGNRSTISIKHNFQPCIHTAQIRQSARVILDKRYILAEGAQLGESDSEASSVMGDAKSAHTFDQAVVSQRQEQQMGQSDQFLEQILVPQDPKNRVRVVFQFLHQPEYLTTNGILVINEGTVKIMGKIIEPFNDGECKHYQRPKKEESFRGMVGQRSKSSAPAEFDTSLQLTSKYTSKKVRKVPLTSQAKASEEGGSSGDAQQNGTGIAFLNQNHQQRPIFQMIRNHRLGMPQSELLGASVQELLPVLKEVPSQDPSYWNEQDKVQPSWSNQQIANEAEERKELDPPIQNAQEEQSSLEEHNQQHINVEDDELQQPNQPVTNKSPSSRHQTNISPHA</sequence>
<feature type="region of interest" description="Disordered" evidence="1">
    <location>
        <begin position="1064"/>
        <end position="1148"/>
    </location>
</feature>
<feature type="region of interest" description="Disordered" evidence="1">
    <location>
        <begin position="946"/>
        <end position="976"/>
    </location>
</feature>
<dbReference type="InterPro" id="IPR050055">
    <property type="entry name" value="EF-Tu_GTPase"/>
</dbReference>
<feature type="compositionally biased region" description="Low complexity" evidence="1">
    <location>
        <begin position="227"/>
        <end position="237"/>
    </location>
</feature>
<protein>
    <recommendedName>
        <fullName evidence="2">Tr-type G domain-containing protein</fullName>
    </recommendedName>
</protein>
<feature type="region of interest" description="Disordered" evidence="1">
    <location>
        <begin position="672"/>
        <end position="697"/>
    </location>
</feature>
<accession>A0A8J8NH24</accession>
<feature type="domain" description="Tr-type G" evidence="2">
    <location>
        <begin position="421"/>
        <end position="645"/>
    </location>
</feature>
<dbReference type="Proteomes" id="UP000785679">
    <property type="component" value="Unassembled WGS sequence"/>
</dbReference>
<feature type="region of interest" description="Disordered" evidence="1">
    <location>
        <begin position="993"/>
        <end position="1016"/>
    </location>
</feature>
<feature type="region of interest" description="Disordered" evidence="1">
    <location>
        <begin position="205"/>
        <end position="276"/>
    </location>
</feature>
<dbReference type="Gene3D" id="3.40.50.300">
    <property type="entry name" value="P-loop containing nucleotide triphosphate hydrolases"/>
    <property type="match status" value="1"/>
</dbReference>
<evidence type="ECO:0000256" key="1">
    <source>
        <dbReference type="SAM" id="MobiDB-lite"/>
    </source>
</evidence>
<reference evidence="3" key="1">
    <citation type="submission" date="2019-06" db="EMBL/GenBank/DDBJ databases">
        <authorList>
            <person name="Zheng W."/>
        </authorList>
    </citation>
    <scope>NUCLEOTIDE SEQUENCE</scope>
    <source>
        <strain evidence="3">QDHG01</strain>
    </source>
</reference>
<keyword evidence="4" id="KW-1185">Reference proteome</keyword>
<dbReference type="GO" id="GO:0003924">
    <property type="term" value="F:GTPase activity"/>
    <property type="evidence" value="ECO:0007669"/>
    <property type="project" value="InterPro"/>
</dbReference>
<dbReference type="Pfam" id="PF00009">
    <property type="entry name" value="GTP_EFTU"/>
    <property type="match status" value="1"/>
</dbReference>
<dbReference type="EMBL" id="RRYP01017014">
    <property type="protein sequence ID" value="TNV74426.1"/>
    <property type="molecule type" value="Genomic_DNA"/>
</dbReference>
<gene>
    <name evidence="3" type="ORF">FGO68_gene9870</name>
</gene>
<feature type="compositionally biased region" description="Polar residues" evidence="1">
    <location>
        <begin position="240"/>
        <end position="262"/>
    </location>
</feature>
<proteinExistence type="predicted"/>
<dbReference type="GO" id="GO:0005525">
    <property type="term" value="F:GTP binding"/>
    <property type="evidence" value="ECO:0007669"/>
    <property type="project" value="InterPro"/>
</dbReference>
<dbReference type="SUPFAM" id="SSF50447">
    <property type="entry name" value="Translation proteins"/>
    <property type="match status" value="1"/>
</dbReference>
<feature type="compositionally biased region" description="Polar residues" evidence="1">
    <location>
        <begin position="1065"/>
        <end position="1086"/>
    </location>
</feature>
<dbReference type="InterPro" id="IPR027417">
    <property type="entry name" value="P-loop_NTPase"/>
</dbReference>
<dbReference type="Gene3D" id="2.40.30.10">
    <property type="entry name" value="Translation factors"/>
    <property type="match status" value="1"/>
</dbReference>
<organism evidence="3 4">
    <name type="scientific">Halteria grandinella</name>
    <dbReference type="NCBI Taxonomy" id="5974"/>
    <lineage>
        <taxon>Eukaryota</taxon>
        <taxon>Sar</taxon>
        <taxon>Alveolata</taxon>
        <taxon>Ciliophora</taxon>
        <taxon>Intramacronucleata</taxon>
        <taxon>Spirotrichea</taxon>
        <taxon>Stichotrichia</taxon>
        <taxon>Sporadotrichida</taxon>
        <taxon>Halteriidae</taxon>
        <taxon>Halteria</taxon>
    </lineage>
</organism>
<dbReference type="SUPFAM" id="SSF52540">
    <property type="entry name" value="P-loop containing nucleoside triphosphate hydrolases"/>
    <property type="match status" value="1"/>
</dbReference>
<dbReference type="InterPro" id="IPR009000">
    <property type="entry name" value="Transl_B-barrel_sf"/>
</dbReference>
<evidence type="ECO:0000259" key="2">
    <source>
        <dbReference type="Pfam" id="PF00009"/>
    </source>
</evidence>
<name>A0A8J8NH24_HALGN</name>
<feature type="compositionally biased region" description="Basic and acidic residues" evidence="1">
    <location>
        <begin position="946"/>
        <end position="960"/>
    </location>
</feature>
<dbReference type="PANTHER" id="PTHR43721:SF9">
    <property type="entry name" value="GTP-BINDING PROTEIN 1"/>
    <property type="match status" value="1"/>
</dbReference>
<dbReference type="InterPro" id="IPR000795">
    <property type="entry name" value="T_Tr_GTP-bd_dom"/>
</dbReference>
<dbReference type="AlphaFoldDB" id="A0A8J8NH24"/>
<comment type="caution">
    <text evidence="3">The sequence shown here is derived from an EMBL/GenBank/DDBJ whole genome shotgun (WGS) entry which is preliminary data.</text>
</comment>
<evidence type="ECO:0000313" key="4">
    <source>
        <dbReference type="Proteomes" id="UP000785679"/>
    </source>
</evidence>